<evidence type="ECO:0000313" key="2">
    <source>
        <dbReference type="EMBL" id="GAA4772972.1"/>
    </source>
</evidence>
<dbReference type="Proteomes" id="UP001501645">
    <property type="component" value="Unassembled WGS sequence"/>
</dbReference>
<keyword evidence="3" id="KW-1185">Reference proteome</keyword>
<dbReference type="PANTHER" id="PTHR33990">
    <property type="entry name" value="PROTEIN YJDN-RELATED"/>
    <property type="match status" value="1"/>
</dbReference>
<evidence type="ECO:0000259" key="1">
    <source>
        <dbReference type="Pfam" id="PF06983"/>
    </source>
</evidence>
<accession>A0ABP9A3M5</accession>
<gene>
    <name evidence="2" type="ORF">GCM10023351_16590</name>
</gene>
<dbReference type="Gene3D" id="3.10.180.10">
    <property type="entry name" value="2,3-Dihydroxybiphenyl 1,2-Dioxygenase, domain 1"/>
    <property type="match status" value="1"/>
</dbReference>
<dbReference type="RefSeq" id="WP_345437967.1">
    <property type="nucleotide sequence ID" value="NZ_BAABKO010000002.1"/>
</dbReference>
<dbReference type="Pfam" id="PF06983">
    <property type="entry name" value="3-dmu-9_3-mt"/>
    <property type="match status" value="1"/>
</dbReference>
<dbReference type="PANTHER" id="PTHR33990:SF1">
    <property type="entry name" value="PROTEIN YJDN"/>
    <property type="match status" value="1"/>
</dbReference>
<dbReference type="InterPro" id="IPR029068">
    <property type="entry name" value="Glyas_Bleomycin-R_OHBP_Dase"/>
</dbReference>
<name>A0ABP9A3M5_9MICO</name>
<evidence type="ECO:0000313" key="3">
    <source>
        <dbReference type="Proteomes" id="UP001501645"/>
    </source>
</evidence>
<feature type="domain" description="PhnB-like" evidence="1">
    <location>
        <begin position="4"/>
        <end position="132"/>
    </location>
</feature>
<sequence length="137" mass="14969">MGYKVSPYISFLDGAQDALEFYRDVLGGSLSIMRMGDIPNPELVESDKDKVMHGQLDLENGFVIMASDTPTGMPRDEGANVSVTIFGDDADELRGYFEALSNGGTVVEPFAQAPWGDWFGMLVDPFGVFWMINSSAN</sequence>
<proteinExistence type="predicted"/>
<organism evidence="2 3">
    <name type="scientific">Microbacterium gilvum</name>
    <dbReference type="NCBI Taxonomy" id="1336204"/>
    <lineage>
        <taxon>Bacteria</taxon>
        <taxon>Bacillati</taxon>
        <taxon>Actinomycetota</taxon>
        <taxon>Actinomycetes</taxon>
        <taxon>Micrococcales</taxon>
        <taxon>Microbacteriaceae</taxon>
        <taxon>Microbacterium</taxon>
    </lineage>
</organism>
<dbReference type="InterPro" id="IPR028973">
    <property type="entry name" value="PhnB-like"/>
</dbReference>
<comment type="caution">
    <text evidence="2">The sequence shown here is derived from an EMBL/GenBank/DDBJ whole genome shotgun (WGS) entry which is preliminary data.</text>
</comment>
<dbReference type="SUPFAM" id="SSF54593">
    <property type="entry name" value="Glyoxalase/Bleomycin resistance protein/Dihydroxybiphenyl dioxygenase"/>
    <property type="match status" value="1"/>
</dbReference>
<reference evidence="3" key="1">
    <citation type="journal article" date="2019" name="Int. J. Syst. Evol. Microbiol.">
        <title>The Global Catalogue of Microorganisms (GCM) 10K type strain sequencing project: providing services to taxonomists for standard genome sequencing and annotation.</title>
        <authorList>
            <consortium name="The Broad Institute Genomics Platform"/>
            <consortium name="The Broad Institute Genome Sequencing Center for Infectious Disease"/>
            <person name="Wu L."/>
            <person name="Ma J."/>
        </authorList>
    </citation>
    <scope>NUCLEOTIDE SEQUENCE [LARGE SCALE GENOMIC DNA]</scope>
    <source>
        <strain evidence="3">JCM 18537</strain>
    </source>
</reference>
<dbReference type="CDD" id="cd06588">
    <property type="entry name" value="PhnB_like"/>
    <property type="match status" value="1"/>
</dbReference>
<protein>
    <submittedName>
        <fullName evidence="2">VOC family protein</fullName>
    </submittedName>
</protein>
<dbReference type="EMBL" id="BAABKO010000002">
    <property type="protein sequence ID" value="GAA4772972.1"/>
    <property type="molecule type" value="Genomic_DNA"/>
</dbReference>